<keyword evidence="1" id="KW-0175">Coiled coil</keyword>
<evidence type="ECO:0000313" key="3">
    <source>
        <dbReference type="EMBL" id="VYS46901.1"/>
    </source>
</evidence>
<dbReference type="EMBL" id="CACRSJ010000104">
    <property type="protein sequence ID" value="VYS46901.1"/>
    <property type="molecule type" value="Genomic_DNA"/>
</dbReference>
<feature type="coiled-coil region" evidence="1">
    <location>
        <begin position="67"/>
        <end position="134"/>
    </location>
</feature>
<evidence type="ECO:0000313" key="4">
    <source>
        <dbReference type="Proteomes" id="UP000426265"/>
    </source>
</evidence>
<name>A0A654EMX3_ARATH</name>
<proteinExistence type="predicted"/>
<dbReference type="PANTHER" id="PTHR33248">
    <property type="entry name" value="ZINC ION-BINDING PROTEIN"/>
    <property type="match status" value="1"/>
</dbReference>
<gene>
    <name evidence="3" type="ORF">AN1_LOCUS2395</name>
</gene>
<dbReference type="InterPro" id="IPR057222">
    <property type="entry name" value="DUF7900"/>
</dbReference>
<sequence length="136" mass="15532">MMSQSSGSDANSISRSWGPVCSCGRATTITKAWTNENLGRRFVRCGVHGFINWADAEKPFGWQKQSLLEARDEIRQLSECIKALREQKVSVSVSGSNDHLKKYEEENNKLEEEKKKLVEEKKKLEEEKKKGNSVFH</sequence>
<feature type="domain" description="DUF7900" evidence="2">
    <location>
        <begin position="58"/>
        <end position="130"/>
    </location>
</feature>
<dbReference type="Pfam" id="PF25464">
    <property type="entry name" value="DUF7900"/>
    <property type="match status" value="1"/>
</dbReference>
<evidence type="ECO:0000256" key="1">
    <source>
        <dbReference type="SAM" id="Coils"/>
    </source>
</evidence>
<organism evidence="3 4">
    <name type="scientific">Arabidopsis thaliana</name>
    <name type="common">Mouse-ear cress</name>
    <dbReference type="NCBI Taxonomy" id="3702"/>
    <lineage>
        <taxon>Eukaryota</taxon>
        <taxon>Viridiplantae</taxon>
        <taxon>Streptophyta</taxon>
        <taxon>Embryophyta</taxon>
        <taxon>Tracheophyta</taxon>
        <taxon>Spermatophyta</taxon>
        <taxon>Magnoliopsida</taxon>
        <taxon>eudicotyledons</taxon>
        <taxon>Gunneridae</taxon>
        <taxon>Pentapetalae</taxon>
        <taxon>rosids</taxon>
        <taxon>malvids</taxon>
        <taxon>Brassicales</taxon>
        <taxon>Brassicaceae</taxon>
        <taxon>Camelineae</taxon>
        <taxon>Arabidopsis</taxon>
    </lineage>
</organism>
<accession>A0A654EMX3</accession>
<evidence type="ECO:0000259" key="2">
    <source>
        <dbReference type="Pfam" id="PF25464"/>
    </source>
</evidence>
<dbReference type="AlphaFoldDB" id="A0A654EMX3"/>
<protein>
    <recommendedName>
        <fullName evidence="2">DUF7900 domain-containing protein</fullName>
    </recommendedName>
</protein>
<reference evidence="3 4" key="1">
    <citation type="submission" date="2019-11" db="EMBL/GenBank/DDBJ databases">
        <authorList>
            <person name="Jiao W.-B."/>
            <person name="Schneeberger K."/>
        </authorList>
    </citation>
    <scope>NUCLEOTIDE SEQUENCE [LARGE SCALE GENOMIC DNA]</scope>
    <source>
        <strain evidence="4">cv. An-1</strain>
    </source>
</reference>
<dbReference type="Proteomes" id="UP000426265">
    <property type="component" value="Unassembled WGS sequence"/>
</dbReference>